<dbReference type="InterPro" id="IPR003697">
    <property type="entry name" value="Maf-like"/>
</dbReference>
<comment type="subcellular location">
    <subcellularLocation>
        <location evidence="4">Cytoplasm</location>
    </subcellularLocation>
</comment>
<dbReference type="Gene3D" id="3.90.950.10">
    <property type="match status" value="1"/>
</dbReference>
<dbReference type="AlphaFoldDB" id="A0A9D2ZVH7"/>
<dbReference type="EC" id="3.6.1.9" evidence="4"/>
<comment type="function">
    <text evidence="4">Nucleoside triphosphate pyrophosphatase that hydrolyzes dTTP and UTP. May have a dual role in cell division arrest and in preventing the incorporation of modified nucleotides into cellular nucleic acids.</text>
</comment>
<reference evidence="5" key="1">
    <citation type="journal article" date="2021" name="PeerJ">
        <title>Extensive microbial diversity within the chicken gut microbiome revealed by metagenomics and culture.</title>
        <authorList>
            <person name="Gilroy R."/>
            <person name="Ravi A."/>
            <person name="Getino M."/>
            <person name="Pursley I."/>
            <person name="Horton D.L."/>
            <person name="Alikhan N.F."/>
            <person name="Baker D."/>
            <person name="Gharbi K."/>
            <person name="Hall N."/>
            <person name="Watson M."/>
            <person name="Adriaenssens E.M."/>
            <person name="Foster-Nyarko E."/>
            <person name="Jarju S."/>
            <person name="Secka A."/>
            <person name="Antonio M."/>
            <person name="Oren A."/>
            <person name="Chaudhuri R.R."/>
            <person name="La Ragione R."/>
            <person name="Hildebrand F."/>
            <person name="Pallen M.J."/>
        </authorList>
    </citation>
    <scope>NUCLEOTIDE SEQUENCE</scope>
    <source>
        <strain evidence="5">MalCec1-1739</strain>
    </source>
</reference>
<accession>A0A9D2ZVH7</accession>
<feature type="site" description="Important for substrate specificity" evidence="4">
    <location>
        <position position="18"/>
    </location>
</feature>
<keyword evidence="4" id="KW-0963">Cytoplasm</keyword>
<proteinExistence type="inferred from homology"/>
<feature type="site" description="Important for substrate specificity" evidence="4">
    <location>
        <position position="78"/>
    </location>
</feature>
<sequence length="193" mass="21359">MLDNLKGKRVVLASGSPRRRQLLGGLEIDFTVRLINGIDETYPDGMAMAEIPKYISRRKAEAYVPTMASDEIIITADTIVWADGEVLGKPRTPDEAVSMLRRLSGRTHQVVTGVTVLSADRRETFACVTDVTFDTLSEAEMQHYVADYKPLDKAGAYGIQEYIGYIGVTGISGSYFNVMGLPVQKLYRVLLTF</sequence>
<dbReference type="EMBL" id="DWUP01000180">
    <property type="protein sequence ID" value="HJD53589.1"/>
    <property type="molecule type" value="Genomic_DNA"/>
</dbReference>
<dbReference type="SUPFAM" id="SSF52972">
    <property type="entry name" value="ITPase-like"/>
    <property type="match status" value="1"/>
</dbReference>
<feature type="active site" description="Proton acceptor" evidence="4">
    <location>
        <position position="77"/>
    </location>
</feature>
<dbReference type="GO" id="GO:0047429">
    <property type="term" value="F:nucleoside triphosphate diphosphatase activity"/>
    <property type="evidence" value="ECO:0007669"/>
    <property type="project" value="UniProtKB-EC"/>
</dbReference>
<dbReference type="Pfam" id="PF02545">
    <property type="entry name" value="Maf"/>
    <property type="match status" value="1"/>
</dbReference>
<protein>
    <recommendedName>
        <fullName evidence="4">dTTP/UTP pyrophosphatase</fullName>
        <shortName evidence="4">dTTPase/UTPase</shortName>
        <ecNumber evidence="4">3.6.1.9</ecNumber>
    </recommendedName>
    <alternativeName>
        <fullName evidence="4">Nucleoside triphosphate pyrophosphatase</fullName>
    </alternativeName>
    <alternativeName>
        <fullName evidence="4">Nucleotide pyrophosphatase</fullName>
        <shortName evidence="4">Nucleotide PPase</shortName>
    </alternativeName>
</protein>
<comment type="cofactor">
    <cofactor evidence="1 4">
        <name>a divalent metal cation</name>
        <dbReference type="ChEBI" id="CHEBI:60240"/>
    </cofactor>
</comment>
<evidence type="ECO:0000256" key="4">
    <source>
        <dbReference type="HAMAP-Rule" id="MF_00528"/>
    </source>
</evidence>
<evidence type="ECO:0000313" key="6">
    <source>
        <dbReference type="Proteomes" id="UP000787625"/>
    </source>
</evidence>
<dbReference type="HAMAP" id="MF_00528">
    <property type="entry name" value="Maf"/>
    <property type="match status" value="1"/>
</dbReference>
<reference evidence="5" key="2">
    <citation type="submission" date="2021-04" db="EMBL/GenBank/DDBJ databases">
        <authorList>
            <person name="Gilroy R."/>
        </authorList>
    </citation>
    <scope>NUCLEOTIDE SEQUENCE</scope>
    <source>
        <strain evidence="5">MalCec1-1739</strain>
    </source>
</reference>
<feature type="site" description="Important for substrate specificity" evidence="4">
    <location>
        <position position="160"/>
    </location>
</feature>
<keyword evidence="2 4" id="KW-0378">Hydrolase</keyword>
<dbReference type="PANTHER" id="PTHR43213:SF5">
    <property type="entry name" value="BIFUNCTIONAL DTTP_UTP PYROPHOSPHATASE_METHYLTRANSFERASE PROTEIN-RELATED"/>
    <property type="match status" value="1"/>
</dbReference>
<gene>
    <name evidence="5" type="primary">maf</name>
    <name evidence="5" type="ORF">IAA93_07700</name>
</gene>
<comment type="catalytic activity">
    <reaction evidence="4">
        <text>UTP + H2O = UMP + diphosphate + H(+)</text>
        <dbReference type="Rhea" id="RHEA:29395"/>
        <dbReference type="ChEBI" id="CHEBI:15377"/>
        <dbReference type="ChEBI" id="CHEBI:15378"/>
        <dbReference type="ChEBI" id="CHEBI:33019"/>
        <dbReference type="ChEBI" id="CHEBI:46398"/>
        <dbReference type="ChEBI" id="CHEBI:57865"/>
        <dbReference type="EC" id="3.6.1.9"/>
    </reaction>
</comment>
<comment type="caution">
    <text evidence="4">Lacks conserved residue(s) required for the propagation of feature annotation.</text>
</comment>
<keyword evidence="3 4" id="KW-0546">Nucleotide metabolism</keyword>
<dbReference type="InterPro" id="IPR029001">
    <property type="entry name" value="ITPase-like_fam"/>
</dbReference>
<comment type="caution">
    <text evidence="5">The sequence shown here is derived from an EMBL/GenBank/DDBJ whole genome shotgun (WGS) entry which is preliminary data.</text>
</comment>
<organism evidence="5 6">
    <name type="scientific">Candidatus Avibacteroides avistercoris</name>
    <dbReference type="NCBI Taxonomy" id="2840690"/>
    <lineage>
        <taxon>Bacteria</taxon>
        <taxon>Pseudomonadati</taxon>
        <taxon>Bacteroidota</taxon>
        <taxon>Bacteroidia</taxon>
        <taxon>Bacteroidales</taxon>
        <taxon>Bacteroidaceae</taxon>
        <taxon>Bacteroidaceae incertae sedis</taxon>
        <taxon>Candidatus Avibacteroides</taxon>
    </lineage>
</organism>
<dbReference type="PIRSF" id="PIRSF006305">
    <property type="entry name" value="Maf"/>
    <property type="match status" value="1"/>
</dbReference>
<comment type="catalytic activity">
    <reaction evidence="4">
        <text>dTTP + H2O = dTMP + diphosphate + H(+)</text>
        <dbReference type="Rhea" id="RHEA:28534"/>
        <dbReference type="ChEBI" id="CHEBI:15377"/>
        <dbReference type="ChEBI" id="CHEBI:15378"/>
        <dbReference type="ChEBI" id="CHEBI:33019"/>
        <dbReference type="ChEBI" id="CHEBI:37568"/>
        <dbReference type="ChEBI" id="CHEBI:63528"/>
        <dbReference type="EC" id="3.6.1.9"/>
    </reaction>
</comment>
<comment type="similarity">
    <text evidence="4">Belongs to the Maf family. YhdE subfamily.</text>
</comment>
<dbReference type="CDD" id="cd00555">
    <property type="entry name" value="Maf"/>
    <property type="match status" value="1"/>
</dbReference>
<dbReference type="Proteomes" id="UP000787625">
    <property type="component" value="Unassembled WGS sequence"/>
</dbReference>
<name>A0A9D2ZVH7_9BACT</name>
<evidence type="ECO:0000313" key="5">
    <source>
        <dbReference type="EMBL" id="HJD53589.1"/>
    </source>
</evidence>
<dbReference type="NCBIfam" id="TIGR00172">
    <property type="entry name" value="maf"/>
    <property type="match status" value="1"/>
</dbReference>
<dbReference type="GO" id="GO:0005737">
    <property type="term" value="C:cytoplasm"/>
    <property type="evidence" value="ECO:0007669"/>
    <property type="project" value="UniProtKB-SubCell"/>
</dbReference>
<dbReference type="GO" id="GO:0009117">
    <property type="term" value="P:nucleotide metabolic process"/>
    <property type="evidence" value="ECO:0007669"/>
    <property type="project" value="UniProtKB-KW"/>
</dbReference>
<evidence type="ECO:0000256" key="2">
    <source>
        <dbReference type="ARBA" id="ARBA00022801"/>
    </source>
</evidence>
<evidence type="ECO:0000256" key="1">
    <source>
        <dbReference type="ARBA" id="ARBA00001968"/>
    </source>
</evidence>
<evidence type="ECO:0000256" key="3">
    <source>
        <dbReference type="ARBA" id="ARBA00023080"/>
    </source>
</evidence>
<dbReference type="PANTHER" id="PTHR43213">
    <property type="entry name" value="BIFUNCTIONAL DTTP/UTP PYROPHOSPHATASE/METHYLTRANSFERASE PROTEIN-RELATED"/>
    <property type="match status" value="1"/>
</dbReference>